<dbReference type="STRING" id="1166018.FAES_4576"/>
<reference evidence="1 2" key="1">
    <citation type="journal article" date="2012" name="J. Bacteriol.">
        <title>Genome Sequence of Fibrella aestuarina BUZ 2T, a Filamentous Marine Bacterium.</title>
        <authorList>
            <person name="Filippini M."/>
            <person name="Qi W."/>
            <person name="Blom J."/>
            <person name="Goesmann A."/>
            <person name="Smits T.H."/>
            <person name="Bagheri H.C."/>
        </authorList>
    </citation>
    <scope>NUCLEOTIDE SEQUENCE [LARGE SCALE GENOMIC DNA]</scope>
    <source>
        <strain evidence="2">BUZ 2T</strain>
    </source>
</reference>
<dbReference type="eggNOG" id="COG3222">
    <property type="taxonomic scope" value="Bacteria"/>
</dbReference>
<dbReference type="InterPro" id="IPR018641">
    <property type="entry name" value="Trfase_1_rSAM/seldom-assoc"/>
</dbReference>
<dbReference type="PANTHER" id="PTHR36529:SF1">
    <property type="entry name" value="GLYCOSYLTRANSFERASE"/>
    <property type="match status" value="1"/>
</dbReference>
<accession>I0KEM2</accession>
<dbReference type="KEGG" id="fae:FAES_4576"/>
<proteinExistence type="predicted"/>
<protein>
    <recommendedName>
        <fullName evidence="3">DUF2064 domain-containing protein</fullName>
    </recommendedName>
</protein>
<dbReference type="Proteomes" id="UP000011058">
    <property type="component" value="Chromosome"/>
</dbReference>
<dbReference type="InterPro" id="IPR029044">
    <property type="entry name" value="Nucleotide-diphossugar_trans"/>
</dbReference>
<gene>
    <name evidence="1" type="ORF">FAES_4576</name>
</gene>
<dbReference type="HOGENOM" id="CLU_1159706_0_0_10"/>
<name>I0KEM2_9BACT</name>
<dbReference type="OrthoDB" id="9798250at2"/>
<dbReference type="Gene3D" id="3.90.550.10">
    <property type="entry name" value="Spore Coat Polysaccharide Biosynthesis Protein SpsA, Chain A"/>
    <property type="match status" value="1"/>
</dbReference>
<keyword evidence="2" id="KW-1185">Reference proteome</keyword>
<evidence type="ECO:0000313" key="2">
    <source>
        <dbReference type="Proteomes" id="UP000011058"/>
    </source>
</evidence>
<dbReference type="PANTHER" id="PTHR36529">
    <property type="entry name" value="SLL1095 PROTEIN"/>
    <property type="match status" value="1"/>
</dbReference>
<dbReference type="Pfam" id="PF09837">
    <property type="entry name" value="DUF2064"/>
    <property type="match status" value="1"/>
</dbReference>
<dbReference type="SUPFAM" id="SSF53448">
    <property type="entry name" value="Nucleotide-diphospho-sugar transferases"/>
    <property type="match status" value="1"/>
</dbReference>
<evidence type="ECO:0008006" key="3">
    <source>
        <dbReference type="Google" id="ProtNLM"/>
    </source>
</evidence>
<dbReference type="EMBL" id="HE796683">
    <property type="protein sequence ID" value="CCH02575.1"/>
    <property type="molecule type" value="Genomic_DNA"/>
</dbReference>
<organism evidence="1 2">
    <name type="scientific">Fibrella aestuarina BUZ 2</name>
    <dbReference type="NCBI Taxonomy" id="1166018"/>
    <lineage>
        <taxon>Bacteria</taxon>
        <taxon>Pseudomonadati</taxon>
        <taxon>Bacteroidota</taxon>
        <taxon>Cytophagia</taxon>
        <taxon>Cytophagales</taxon>
        <taxon>Spirosomataceae</taxon>
        <taxon>Fibrella</taxon>
    </lineage>
</organism>
<dbReference type="RefSeq" id="WP_015333674.1">
    <property type="nucleotide sequence ID" value="NC_020054.1"/>
</dbReference>
<sequence>MHSSMSSVAILLFARPAVQEAVCKPLTGARQRDERTWQALEALTWAKIKATNLPAFVSHQLVTQPQGDSFGRQLRRAAQAVLDQGYETVLCIGNDSPSLRVSDLKAAAQLAQSDGPDQLGTLPIGADGRGGVYLVGLNRASLAHADAFETLPWQTNQLASALTSYLRQQGQSCPSLTATHHDWNHRYDIRLGELVGEWRWLHALTDALQATRRGVYTGKLAFEPFRSLAPSGLRAPPLA</sequence>
<evidence type="ECO:0000313" key="1">
    <source>
        <dbReference type="EMBL" id="CCH02575.1"/>
    </source>
</evidence>
<dbReference type="AlphaFoldDB" id="I0KEM2"/>